<feature type="domain" description="DUF7507" evidence="1">
    <location>
        <begin position="1"/>
        <end position="69"/>
    </location>
</feature>
<sequence length="70" mass="7350">MTNSGATTLTNVTVTDPLLGWCQRSLTGVHRYTGTRSNGTTTFSGSYTIQQSDIDGASVSNQANGYGNDT</sequence>
<dbReference type="Proteomes" id="UP000239532">
    <property type="component" value="Plasmid p1"/>
</dbReference>
<keyword evidence="3" id="KW-1185">Reference proteome</keyword>
<evidence type="ECO:0000313" key="3">
    <source>
        <dbReference type="Proteomes" id="UP000239532"/>
    </source>
</evidence>
<comment type="caution">
    <text evidence="2">The sequence shown here is derived from an EMBL/GenBank/DDBJ whole genome shotgun (WGS) entry which is preliminary data.</text>
</comment>
<dbReference type="EMBL" id="MQUC01000002">
    <property type="protein sequence ID" value="PRP68444.1"/>
    <property type="molecule type" value="Genomic_DNA"/>
</dbReference>
<dbReference type="RefSeq" id="WP_172443274.1">
    <property type="nucleotide sequence ID" value="NZ_CM009579.1"/>
</dbReference>
<gene>
    <name evidence="2" type="ORF">BST86_00100</name>
</gene>
<organism evidence="2 3">
    <name type="scientific">Nonlabens agnitus</name>
    <dbReference type="NCBI Taxonomy" id="870484"/>
    <lineage>
        <taxon>Bacteria</taxon>
        <taxon>Pseudomonadati</taxon>
        <taxon>Bacteroidota</taxon>
        <taxon>Flavobacteriia</taxon>
        <taxon>Flavobacteriales</taxon>
        <taxon>Flavobacteriaceae</taxon>
        <taxon>Nonlabens</taxon>
    </lineage>
</organism>
<evidence type="ECO:0000259" key="1">
    <source>
        <dbReference type="Pfam" id="PF24346"/>
    </source>
</evidence>
<protein>
    <recommendedName>
        <fullName evidence="1">DUF7507 domain-containing protein</fullName>
    </recommendedName>
</protein>
<geneLocation type="plasmid" evidence="2 3">
    <name>p1</name>
</geneLocation>
<dbReference type="InterPro" id="IPR055354">
    <property type="entry name" value="DUF7507"/>
</dbReference>
<name>A0A2S9WYA5_9FLAO</name>
<dbReference type="AlphaFoldDB" id="A0A2S9WYA5"/>
<reference evidence="2 3" key="1">
    <citation type="submission" date="2016-11" db="EMBL/GenBank/DDBJ databases">
        <title>Trade-off between light-utilization and light-protection in marine flavobacteria.</title>
        <authorList>
            <person name="Kumagai Y."/>
        </authorList>
    </citation>
    <scope>NUCLEOTIDE SEQUENCE [LARGE SCALE GENOMIC DNA]</scope>
    <source>
        <strain evidence="2 3">JCM 17109</strain>
        <plasmid evidence="2 3">p1</plasmid>
    </source>
</reference>
<accession>A0A2S9WYA5</accession>
<keyword evidence="2" id="KW-0614">Plasmid</keyword>
<proteinExistence type="predicted"/>
<dbReference type="Pfam" id="PF24346">
    <property type="entry name" value="DUF7507"/>
    <property type="match status" value="1"/>
</dbReference>
<evidence type="ECO:0000313" key="2">
    <source>
        <dbReference type="EMBL" id="PRP68444.1"/>
    </source>
</evidence>